<feature type="binding site" evidence="9">
    <location>
        <position position="98"/>
    </location>
    <ligand>
        <name>Mg(2+)</name>
        <dbReference type="ChEBI" id="CHEBI:18420"/>
    </ligand>
</feature>
<dbReference type="GO" id="GO:0009229">
    <property type="term" value="P:thiamine diphosphate biosynthetic process"/>
    <property type="evidence" value="ECO:0007669"/>
    <property type="project" value="UniProtKB-UniRule"/>
</dbReference>
<feature type="binding site" evidence="9">
    <location>
        <begin position="194"/>
        <end position="195"/>
    </location>
    <ligand>
        <name>2-[(2R,5Z)-2-carboxy-4-methylthiazol-5(2H)-ylidene]ethyl phosphate</name>
        <dbReference type="ChEBI" id="CHEBI:62899"/>
    </ligand>
</feature>
<accession>A0A072NNT6</accession>
<evidence type="ECO:0000313" key="14">
    <source>
        <dbReference type="Proteomes" id="UP000027936"/>
    </source>
</evidence>
<comment type="cofactor">
    <cofactor evidence="9">
        <name>Mg(2+)</name>
        <dbReference type="ChEBI" id="CHEBI:18420"/>
    </cofactor>
    <text evidence="9">Binds 1 Mg(2+) ion per subunit.</text>
</comment>
<dbReference type="InterPro" id="IPR013785">
    <property type="entry name" value="Aldolase_TIM"/>
</dbReference>
<keyword evidence="5 9" id="KW-0784">Thiamine biosynthesis</keyword>
<dbReference type="InterPro" id="IPR036206">
    <property type="entry name" value="ThiamineP_synth_sf"/>
</dbReference>
<dbReference type="CDD" id="cd00564">
    <property type="entry name" value="TMP_TenI"/>
    <property type="match status" value="1"/>
</dbReference>
<feature type="binding site" evidence="9">
    <location>
        <begin position="142"/>
        <end position="144"/>
    </location>
    <ligand>
        <name>2-[(2R,5Z)-2-carboxy-4-methylthiazol-5(2H)-ylidene]ethyl phosphate</name>
        <dbReference type="ChEBI" id="CHEBI:62899"/>
    </ligand>
</feature>
<dbReference type="PANTHER" id="PTHR20857">
    <property type="entry name" value="THIAMINE-PHOSPHATE PYROPHOSPHORYLASE"/>
    <property type="match status" value="1"/>
</dbReference>
<dbReference type="Pfam" id="PF02581">
    <property type="entry name" value="TMP-TENI"/>
    <property type="match status" value="1"/>
</dbReference>
<evidence type="ECO:0000256" key="4">
    <source>
        <dbReference type="ARBA" id="ARBA00022842"/>
    </source>
</evidence>
<gene>
    <name evidence="9" type="primary">thiE</name>
    <name evidence="13" type="ORF">M670_01468</name>
</gene>
<feature type="domain" description="Thiamine phosphate synthase/TenI" evidence="12">
    <location>
        <begin position="14"/>
        <end position="197"/>
    </location>
</feature>
<evidence type="ECO:0000256" key="3">
    <source>
        <dbReference type="ARBA" id="ARBA00022723"/>
    </source>
</evidence>
<dbReference type="GO" id="GO:0005737">
    <property type="term" value="C:cytoplasm"/>
    <property type="evidence" value="ECO:0007669"/>
    <property type="project" value="TreeGrafter"/>
</dbReference>
<evidence type="ECO:0000313" key="13">
    <source>
        <dbReference type="EMBL" id="KEF39081.1"/>
    </source>
</evidence>
<feature type="binding site" evidence="9">
    <location>
        <position position="116"/>
    </location>
    <ligand>
        <name>4-amino-2-methyl-5-(diphosphooxymethyl)pyrimidine</name>
        <dbReference type="ChEBI" id="CHEBI:57841"/>
    </ligand>
</feature>
<feature type="binding site" evidence="9">
    <location>
        <position position="78"/>
    </location>
    <ligand>
        <name>4-amino-2-methyl-5-(diphosphooxymethyl)pyrimidine</name>
        <dbReference type="ChEBI" id="CHEBI:57841"/>
    </ligand>
</feature>
<feature type="binding site" evidence="9">
    <location>
        <position position="174"/>
    </location>
    <ligand>
        <name>2-[(2R,5Z)-2-carboxy-4-methylthiazol-5(2H)-ylidene]ethyl phosphate</name>
        <dbReference type="ChEBI" id="CHEBI:62899"/>
    </ligand>
</feature>
<keyword evidence="2 9" id="KW-0808">Transferase</keyword>
<evidence type="ECO:0000256" key="6">
    <source>
        <dbReference type="ARBA" id="ARBA00047334"/>
    </source>
</evidence>
<dbReference type="InterPro" id="IPR022998">
    <property type="entry name" value="ThiamineP_synth_TenI"/>
</dbReference>
<evidence type="ECO:0000256" key="10">
    <source>
        <dbReference type="RuleBase" id="RU003826"/>
    </source>
</evidence>
<dbReference type="SUPFAM" id="SSF51391">
    <property type="entry name" value="Thiamin phosphate synthase"/>
    <property type="match status" value="1"/>
</dbReference>
<dbReference type="EMBL" id="JJRY01000004">
    <property type="protein sequence ID" value="KEF39081.1"/>
    <property type="molecule type" value="Genomic_DNA"/>
</dbReference>
<evidence type="ECO:0000256" key="7">
    <source>
        <dbReference type="ARBA" id="ARBA00047851"/>
    </source>
</evidence>
<name>A0A072NNT6_SCHAZ</name>
<proteinExistence type="inferred from homology"/>
<evidence type="ECO:0000256" key="2">
    <source>
        <dbReference type="ARBA" id="ARBA00022679"/>
    </source>
</evidence>
<feature type="binding site" evidence="9">
    <location>
        <position position="79"/>
    </location>
    <ligand>
        <name>Mg(2+)</name>
        <dbReference type="ChEBI" id="CHEBI:18420"/>
    </ligand>
</feature>
<dbReference type="GO" id="GO:0000287">
    <property type="term" value="F:magnesium ion binding"/>
    <property type="evidence" value="ECO:0007669"/>
    <property type="project" value="UniProtKB-UniRule"/>
</dbReference>
<dbReference type="Proteomes" id="UP000027936">
    <property type="component" value="Unassembled WGS sequence"/>
</dbReference>
<protein>
    <recommendedName>
        <fullName evidence="9">Thiamine-phosphate synthase</fullName>
        <shortName evidence="9">TP synthase</shortName>
        <shortName evidence="9">TPS</shortName>
        <ecNumber evidence="9">2.5.1.3</ecNumber>
    </recommendedName>
    <alternativeName>
        <fullName evidence="9">Thiamine-phosphate pyrophosphorylase</fullName>
        <shortName evidence="9">TMP pyrophosphorylase</shortName>
        <shortName evidence="9">TMP-PPase</shortName>
    </alternativeName>
</protein>
<dbReference type="InterPro" id="IPR034291">
    <property type="entry name" value="TMP_synthase"/>
</dbReference>
<evidence type="ECO:0000259" key="12">
    <source>
        <dbReference type="Pfam" id="PF02581"/>
    </source>
</evidence>
<organism evidence="13 14">
    <name type="scientific">Schinkia azotoformans MEV2011</name>
    <dbReference type="NCBI Taxonomy" id="1348973"/>
    <lineage>
        <taxon>Bacteria</taxon>
        <taxon>Bacillati</taxon>
        <taxon>Bacillota</taxon>
        <taxon>Bacilli</taxon>
        <taxon>Bacillales</taxon>
        <taxon>Bacillaceae</taxon>
        <taxon>Calidifontibacillus/Schinkia group</taxon>
        <taxon>Schinkia</taxon>
    </lineage>
</organism>
<evidence type="ECO:0000256" key="9">
    <source>
        <dbReference type="HAMAP-Rule" id="MF_00097"/>
    </source>
</evidence>
<evidence type="ECO:0000256" key="5">
    <source>
        <dbReference type="ARBA" id="ARBA00022977"/>
    </source>
</evidence>
<feature type="binding site" evidence="9">
    <location>
        <begin position="43"/>
        <end position="47"/>
    </location>
    <ligand>
        <name>4-amino-2-methyl-5-(diphosphooxymethyl)pyrimidine</name>
        <dbReference type="ChEBI" id="CHEBI:57841"/>
    </ligand>
</feature>
<feature type="binding site" evidence="9">
    <location>
        <position position="145"/>
    </location>
    <ligand>
        <name>4-amino-2-methyl-5-(diphosphooxymethyl)pyrimidine</name>
        <dbReference type="ChEBI" id="CHEBI:57841"/>
    </ligand>
</feature>
<comment type="pathway">
    <text evidence="1 9 11">Cofactor biosynthesis; thiamine diphosphate biosynthesis; thiamine phosphate from 4-amino-2-methyl-5-diphosphomethylpyrimidine and 4-methyl-5-(2-phosphoethyl)-thiazole: step 1/1.</text>
</comment>
<dbReference type="NCBIfam" id="TIGR00693">
    <property type="entry name" value="thiE"/>
    <property type="match status" value="1"/>
</dbReference>
<comment type="catalytic activity">
    <reaction evidence="7 9 10">
        <text>2-(2-carboxy-4-methylthiazol-5-yl)ethyl phosphate + 4-amino-2-methyl-5-(diphosphooxymethyl)pyrimidine + 2 H(+) = thiamine phosphate + CO2 + diphosphate</text>
        <dbReference type="Rhea" id="RHEA:47848"/>
        <dbReference type="ChEBI" id="CHEBI:15378"/>
        <dbReference type="ChEBI" id="CHEBI:16526"/>
        <dbReference type="ChEBI" id="CHEBI:33019"/>
        <dbReference type="ChEBI" id="CHEBI:37575"/>
        <dbReference type="ChEBI" id="CHEBI:57841"/>
        <dbReference type="ChEBI" id="CHEBI:62890"/>
        <dbReference type="EC" id="2.5.1.3"/>
    </reaction>
</comment>
<evidence type="ECO:0000256" key="11">
    <source>
        <dbReference type="RuleBase" id="RU004253"/>
    </source>
</evidence>
<dbReference type="AlphaFoldDB" id="A0A072NNT6"/>
<sequence length="215" mass="23635">MRYSEEELRKKLQLYFVMGSNNCLKDPEIVLQEAIEGGITFFQFREKGTHAKKGSEKIKLAKKLQAICKQNGIPFIVNDDLELALEIDADGIHIGQEDEDPLKVRKMIGDKLLGISAHNLNEANQALAQGANYLGVGPMYETTTKKDIREVKGPEVIVELRENNLTVPIVGIGGIQKGLIKPVIEAGADGVAVISAISNSENPREAVKDLLEEMK</sequence>
<comment type="function">
    <text evidence="9">Condenses 4-methyl-5-(beta-hydroxyethyl)thiazole monophosphate (THZ-P) and 2-methyl-4-amino-5-hydroxymethyl pyrimidine pyrophosphate (HMP-PP) to form thiamine monophosphate (TMP).</text>
</comment>
<dbReference type="PATRIC" id="fig|1348973.3.peg.1434"/>
<evidence type="ECO:0000256" key="8">
    <source>
        <dbReference type="ARBA" id="ARBA00047883"/>
    </source>
</evidence>
<comment type="similarity">
    <text evidence="9 10">Belongs to the thiamine-phosphate synthase family.</text>
</comment>
<comment type="catalytic activity">
    <reaction evidence="8 9 10">
        <text>2-[(2R,5Z)-2-carboxy-4-methylthiazol-5(2H)-ylidene]ethyl phosphate + 4-amino-2-methyl-5-(diphosphooxymethyl)pyrimidine + 2 H(+) = thiamine phosphate + CO2 + diphosphate</text>
        <dbReference type="Rhea" id="RHEA:47844"/>
        <dbReference type="ChEBI" id="CHEBI:15378"/>
        <dbReference type="ChEBI" id="CHEBI:16526"/>
        <dbReference type="ChEBI" id="CHEBI:33019"/>
        <dbReference type="ChEBI" id="CHEBI:37575"/>
        <dbReference type="ChEBI" id="CHEBI:57841"/>
        <dbReference type="ChEBI" id="CHEBI:62899"/>
        <dbReference type="EC" id="2.5.1.3"/>
    </reaction>
</comment>
<dbReference type="HAMAP" id="MF_00097">
    <property type="entry name" value="TMP_synthase"/>
    <property type="match status" value="1"/>
</dbReference>
<dbReference type="RefSeq" id="WP_035194518.1">
    <property type="nucleotide sequence ID" value="NZ_JJRY01000004.1"/>
</dbReference>
<comment type="caution">
    <text evidence="13">The sequence shown here is derived from an EMBL/GenBank/DDBJ whole genome shotgun (WGS) entry which is preliminary data.</text>
</comment>
<reference evidence="13 14" key="1">
    <citation type="submission" date="2014-04" db="EMBL/GenBank/DDBJ databases">
        <title>Draft genome sequence of Bacillus azotoformans MEV2011, a (co-) denitrifying strain unable to grow in the presence of oxygen.</title>
        <authorList>
            <person name="Nielsen M."/>
            <person name="Schreiber L."/>
            <person name="Finster K."/>
            <person name="Schramm A."/>
        </authorList>
    </citation>
    <scope>NUCLEOTIDE SEQUENCE [LARGE SCALE GENOMIC DNA]</scope>
    <source>
        <strain evidence="13 14">MEV2011</strain>
    </source>
</reference>
<comment type="catalytic activity">
    <reaction evidence="6 9 10">
        <text>4-methyl-5-(2-phosphooxyethyl)-thiazole + 4-amino-2-methyl-5-(diphosphooxymethyl)pyrimidine + H(+) = thiamine phosphate + diphosphate</text>
        <dbReference type="Rhea" id="RHEA:22328"/>
        <dbReference type="ChEBI" id="CHEBI:15378"/>
        <dbReference type="ChEBI" id="CHEBI:33019"/>
        <dbReference type="ChEBI" id="CHEBI:37575"/>
        <dbReference type="ChEBI" id="CHEBI:57841"/>
        <dbReference type="ChEBI" id="CHEBI:58296"/>
        <dbReference type="EC" id="2.5.1.3"/>
    </reaction>
</comment>
<dbReference type="UniPathway" id="UPA00060">
    <property type="reaction ID" value="UER00141"/>
</dbReference>
<dbReference type="FunFam" id="3.20.20.70:FF:000096">
    <property type="entry name" value="Thiamine-phosphate synthase"/>
    <property type="match status" value="1"/>
</dbReference>
<keyword evidence="3 9" id="KW-0479">Metal-binding</keyword>
<dbReference type="GO" id="GO:0009228">
    <property type="term" value="P:thiamine biosynthetic process"/>
    <property type="evidence" value="ECO:0007669"/>
    <property type="project" value="UniProtKB-KW"/>
</dbReference>
<dbReference type="OrthoDB" id="9812206at2"/>
<dbReference type="PANTHER" id="PTHR20857:SF15">
    <property type="entry name" value="THIAMINE-PHOSPHATE SYNTHASE"/>
    <property type="match status" value="1"/>
</dbReference>
<dbReference type="EC" id="2.5.1.3" evidence="9"/>
<dbReference type="Gene3D" id="3.20.20.70">
    <property type="entry name" value="Aldolase class I"/>
    <property type="match status" value="1"/>
</dbReference>
<evidence type="ECO:0000256" key="1">
    <source>
        <dbReference type="ARBA" id="ARBA00005165"/>
    </source>
</evidence>
<dbReference type="GO" id="GO:0004789">
    <property type="term" value="F:thiamine-phosphate diphosphorylase activity"/>
    <property type="evidence" value="ECO:0007669"/>
    <property type="project" value="UniProtKB-UniRule"/>
</dbReference>
<keyword evidence="4 9" id="KW-0460">Magnesium</keyword>